<dbReference type="PANTHER" id="PTHR43280">
    <property type="entry name" value="ARAC-FAMILY TRANSCRIPTIONAL REGULATOR"/>
    <property type="match status" value="1"/>
</dbReference>
<dbReference type="RefSeq" id="WP_069365795.1">
    <property type="nucleotide sequence ID" value="NZ_CP012502.1"/>
</dbReference>
<accession>A0A1D7QXX2</accession>
<evidence type="ECO:0000313" key="5">
    <source>
        <dbReference type="EMBL" id="AOM83856.1"/>
    </source>
</evidence>
<proteinExistence type="predicted"/>
<evidence type="ECO:0000259" key="4">
    <source>
        <dbReference type="PROSITE" id="PS01124"/>
    </source>
</evidence>
<keyword evidence="1" id="KW-0805">Transcription regulation</keyword>
<sequence length="252" mass="29481">MNNEYLFNQQVQVELVMFDPSEISELLVTYEKEAFHCILNEEFDLVEEHLSNLFFAIVKKENVNHLLILKTFYTIFICDLFHLTRLKEHNQLHFIVQPFALISTIQQWNEVSHFLSSIPWIIKKINEILVSVNHSPHHSQLVAQAINVIHQQIKNPDLSVQWLAEQLDVTPAHLSYTFSQQNGFSLSSFIRETKINAVLFDIEYSNLSLKEIAEEYNFRNYSNFIRSMKKQCGITPTQYKKNCIAITADAQM</sequence>
<dbReference type="InterPro" id="IPR018060">
    <property type="entry name" value="HTH_AraC"/>
</dbReference>
<dbReference type="GO" id="GO:0043565">
    <property type="term" value="F:sequence-specific DNA binding"/>
    <property type="evidence" value="ECO:0007669"/>
    <property type="project" value="InterPro"/>
</dbReference>
<gene>
    <name evidence="5" type="primary">yesN-2</name>
    <name evidence="5" type="ORF">BBEV_2517</name>
</gene>
<dbReference type="Proteomes" id="UP000094463">
    <property type="component" value="Chromosome"/>
</dbReference>
<protein>
    <submittedName>
        <fullName evidence="5">Two-component response regulator yesN</fullName>
    </submittedName>
</protein>
<organism evidence="5 6">
    <name type="scientific">Salisediminibacterium beveridgei</name>
    <dbReference type="NCBI Taxonomy" id="632773"/>
    <lineage>
        <taxon>Bacteria</taxon>
        <taxon>Bacillati</taxon>
        <taxon>Bacillota</taxon>
        <taxon>Bacilli</taxon>
        <taxon>Bacillales</taxon>
        <taxon>Bacillaceae</taxon>
        <taxon>Salisediminibacterium</taxon>
    </lineage>
</organism>
<dbReference type="Pfam" id="PF12833">
    <property type="entry name" value="HTH_18"/>
    <property type="match status" value="1"/>
</dbReference>
<dbReference type="GO" id="GO:0003700">
    <property type="term" value="F:DNA-binding transcription factor activity"/>
    <property type="evidence" value="ECO:0007669"/>
    <property type="project" value="InterPro"/>
</dbReference>
<feature type="domain" description="HTH araC/xylS-type" evidence="4">
    <location>
        <begin position="143"/>
        <end position="242"/>
    </location>
</feature>
<keyword evidence="2" id="KW-0238">DNA-binding</keyword>
<dbReference type="InterPro" id="IPR009057">
    <property type="entry name" value="Homeodomain-like_sf"/>
</dbReference>
<evidence type="ECO:0000256" key="2">
    <source>
        <dbReference type="ARBA" id="ARBA00023125"/>
    </source>
</evidence>
<reference evidence="5 6" key="1">
    <citation type="submission" date="2015-08" db="EMBL/GenBank/DDBJ databases">
        <title>The complete genome sequence of Bacillus beveridgei MLTeJB.</title>
        <authorList>
            <person name="Hanson T.E."/>
            <person name="Mesa C."/>
            <person name="Basesman S.M."/>
            <person name="Oremland R.S."/>
        </authorList>
    </citation>
    <scope>NUCLEOTIDE SEQUENCE [LARGE SCALE GENOMIC DNA]</scope>
    <source>
        <strain evidence="5 6">MLTeJB</strain>
    </source>
</reference>
<dbReference type="SUPFAM" id="SSF46689">
    <property type="entry name" value="Homeodomain-like"/>
    <property type="match status" value="1"/>
</dbReference>
<evidence type="ECO:0000313" key="6">
    <source>
        <dbReference type="Proteomes" id="UP000094463"/>
    </source>
</evidence>
<keyword evidence="6" id="KW-1185">Reference proteome</keyword>
<dbReference type="KEGG" id="bbev:BBEV_2517"/>
<evidence type="ECO:0000256" key="1">
    <source>
        <dbReference type="ARBA" id="ARBA00023015"/>
    </source>
</evidence>
<keyword evidence="3" id="KW-0804">Transcription</keyword>
<dbReference type="PANTHER" id="PTHR43280:SF34">
    <property type="entry name" value="ARAC-FAMILY TRANSCRIPTIONAL REGULATOR"/>
    <property type="match status" value="1"/>
</dbReference>
<dbReference type="AlphaFoldDB" id="A0A1D7QXX2"/>
<evidence type="ECO:0000256" key="3">
    <source>
        <dbReference type="ARBA" id="ARBA00023163"/>
    </source>
</evidence>
<dbReference type="SMART" id="SM00342">
    <property type="entry name" value="HTH_ARAC"/>
    <property type="match status" value="1"/>
</dbReference>
<name>A0A1D7QXX2_9BACI</name>
<dbReference type="Gene3D" id="1.10.10.60">
    <property type="entry name" value="Homeodomain-like"/>
    <property type="match status" value="1"/>
</dbReference>
<dbReference type="PROSITE" id="PS01124">
    <property type="entry name" value="HTH_ARAC_FAMILY_2"/>
    <property type="match status" value="1"/>
</dbReference>
<dbReference type="STRING" id="632773.BBEV_2517"/>
<dbReference type="EMBL" id="CP012502">
    <property type="protein sequence ID" value="AOM83856.1"/>
    <property type="molecule type" value="Genomic_DNA"/>
</dbReference>
<dbReference type="OrthoDB" id="149040at2"/>